<keyword evidence="2" id="KW-0830">Ubiquinone</keyword>
<dbReference type="EMBL" id="MUBJ01000016">
    <property type="protein sequence ID" value="OTA15320.1"/>
    <property type="molecule type" value="Genomic_DNA"/>
</dbReference>
<reference evidence="2 3" key="1">
    <citation type="submission" date="2016-10" db="EMBL/GenBank/DDBJ databases">
        <title>Systematic genetic and metabolomic analysis of Xenorhabdus and Photorhabdus spp., highlights the requirements for a dual symbiotic and pathogenic life style.</title>
        <authorList>
            <person name="Tobias N.J."/>
            <person name="Wolff H."/>
            <person name="Djahanschiri B."/>
            <person name="Pidot S.J."/>
            <person name="Stinear T.P."/>
            <person name="Ebersberger I."/>
            <person name="Bode H.B."/>
        </authorList>
    </citation>
    <scope>NUCLEOTIDE SEQUENCE [LARGE SCALE GENOMIC DNA]</scope>
    <source>
        <strain evidence="2 3">DSM 22392</strain>
    </source>
</reference>
<dbReference type="OrthoDB" id="8912654at2"/>
<gene>
    <name evidence="2" type="ORF">Xvie_02817</name>
</gene>
<dbReference type="Proteomes" id="UP000194350">
    <property type="component" value="Unassembled WGS sequence"/>
</dbReference>
<feature type="transmembrane region" description="Helical" evidence="1">
    <location>
        <begin position="9"/>
        <end position="35"/>
    </location>
</feature>
<keyword evidence="1" id="KW-1133">Transmembrane helix</keyword>
<dbReference type="STRING" id="351656.Xvie_02817"/>
<feature type="transmembrane region" description="Helical" evidence="1">
    <location>
        <begin position="55"/>
        <end position="78"/>
    </location>
</feature>
<sequence>MDLFLQNCLAFPVVIFSGLLFIILFYWICAAFGLLDIDILNMDVDGFDASSLAGWLTKLGLTGIPVTIIITLITLVGWPLSYFSMHLMLRFIETDVLRYLLGTITFFAVSFIALLLTAMLLRPLQPKLAKLSRSNSVDNLIGKVAEVRSPIVTEQRGEALMENHGASLILQVRAPESDGITRGDSVVLISYETETHSYTVVSEDEFKR</sequence>
<proteinExistence type="predicted"/>
<evidence type="ECO:0000256" key="1">
    <source>
        <dbReference type="SAM" id="Phobius"/>
    </source>
</evidence>
<protein>
    <submittedName>
        <fullName evidence="2">Ubiquinone biosynthesis protein UbiH</fullName>
    </submittedName>
</protein>
<evidence type="ECO:0000313" key="2">
    <source>
        <dbReference type="EMBL" id="OTA15320.1"/>
    </source>
</evidence>
<dbReference type="InterPro" id="IPR012340">
    <property type="entry name" value="NA-bd_OB-fold"/>
</dbReference>
<dbReference type="RefSeq" id="WP_086109893.1">
    <property type="nucleotide sequence ID" value="NZ_CAWNGD010000058.1"/>
</dbReference>
<organism evidence="2 3">
    <name type="scientific">Xenorhabdus vietnamensis</name>
    <dbReference type="NCBI Taxonomy" id="351656"/>
    <lineage>
        <taxon>Bacteria</taxon>
        <taxon>Pseudomonadati</taxon>
        <taxon>Pseudomonadota</taxon>
        <taxon>Gammaproteobacteria</taxon>
        <taxon>Enterobacterales</taxon>
        <taxon>Morganellaceae</taxon>
        <taxon>Xenorhabdus</taxon>
    </lineage>
</organism>
<dbReference type="Gene3D" id="2.40.50.140">
    <property type="entry name" value="Nucleic acid-binding proteins"/>
    <property type="match status" value="1"/>
</dbReference>
<comment type="caution">
    <text evidence="2">The sequence shown here is derived from an EMBL/GenBank/DDBJ whole genome shotgun (WGS) entry which is preliminary data.</text>
</comment>
<name>A0A1Y2S9F3_9GAMM</name>
<keyword evidence="1" id="KW-0812">Transmembrane</keyword>
<keyword evidence="3" id="KW-1185">Reference proteome</keyword>
<evidence type="ECO:0000313" key="3">
    <source>
        <dbReference type="Proteomes" id="UP000194350"/>
    </source>
</evidence>
<feature type="transmembrane region" description="Helical" evidence="1">
    <location>
        <begin position="99"/>
        <end position="121"/>
    </location>
</feature>
<accession>A0A1Y2S9F3</accession>
<dbReference type="AlphaFoldDB" id="A0A1Y2S9F3"/>
<keyword evidence="1" id="KW-0472">Membrane</keyword>